<evidence type="ECO:0000313" key="2">
    <source>
        <dbReference type="Proteomes" id="UP000217790"/>
    </source>
</evidence>
<dbReference type="Gene3D" id="3.80.10.10">
    <property type="entry name" value="Ribonuclease Inhibitor"/>
    <property type="match status" value="1"/>
</dbReference>
<organism evidence="1 2">
    <name type="scientific">Armillaria gallica</name>
    <name type="common">Bulbous honey fungus</name>
    <name type="synonym">Armillaria bulbosa</name>
    <dbReference type="NCBI Taxonomy" id="47427"/>
    <lineage>
        <taxon>Eukaryota</taxon>
        <taxon>Fungi</taxon>
        <taxon>Dikarya</taxon>
        <taxon>Basidiomycota</taxon>
        <taxon>Agaricomycotina</taxon>
        <taxon>Agaricomycetes</taxon>
        <taxon>Agaricomycetidae</taxon>
        <taxon>Agaricales</taxon>
        <taxon>Marasmiineae</taxon>
        <taxon>Physalacriaceae</taxon>
        <taxon>Armillaria</taxon>
    </lineage>
</organism>
<dbReference type="Proteomes" id="UP000217790">
    <property type="component" value="Unassembled WGS sequence"/>
</dbReference>
<proteinExistence type="predicted"/>
<dbReference type="InterPro" id="IPR032675">
    <property type="entry name" value="LRR_dom_sf"/>
</dbReference>
<reference evidence="2" key="1">
    <citation type="journal article" date="2017" name="Nat. Ecol. Evol.">
        <title>Genome expansion and lineage-specific genetic innovations in the forest pathogenic fungi Armillaria.</title>
        <authorList>
            <person name="Sipos G."/>
            <person name="Prasanna A.N."/>
            <person name="Walter M.C."/>
            <person name="O'Connor E."/>
            <person name="Balint B."/>
            <person name="Krizsan K."/>
            <person name="Kiss B."/>
            <person name="Hess J."/>
            <person name="Varga T."/>
            <person name="Slot J."/>
            <person name="Riley R."/>
            <person name="Boka B."/>
            <person name="Rigling D."/>
            <person name="Barry K."/>
            <person name="Lee J."/>
            <person name="Mihaltcheva S."/>
            <person name="LaButti K."/>
            <person name="Lipzen A."/>
            <person name="Waldron R."/>
            <person name="Moloney N.M."/>
            <person name="Sperisen C."/>
            <person name="Kredics L."/>
            <person name="Vagvoelgyi C."/>
            <person name="Patrignani A."/>
            <person name="Fitzpatrick D."/>
            <person name="Nagy I."/>
            <person name="Doyle S."/>
            <person name="Anderson J.B."/>
            <person name="Grigoriev I.V."/>
            <person name="Gueldener U."/>
            <person name="Muensterkoetter M."/>
            <person name="Nagy L.G."/>
        </authorList>
    </citation>
    <scope>NUCLEOTIDE SEQUENCE [LARGE SCALE GENOMIC DNA]</scope>
    <source>
        <strain evidence="2">Ar21-2</strain>
    </source>
</reference>
<keyword evidence="2" id="KW-1185">Reference proteome</keyword>
<dbReference type="EMBL" id="KZ293700">
    <property type="protein sequence ID" value="PBK84174.1"/>
    <property type="molecule type" value="Genomic_DNA"/>
</dbReference>
<dbReference type="OMA" id="FRLTHAF"/>
<gene>
    <name evidence="1" type="ORF">ARMGADRAFT_1088634</name>
</gene>
<dbReference type="AlphaFoldDB" id="A0A2H3CRY4"/>
<dbReference type="STRING" id="47427.A0A2H3CRY4"/>
<dbReference type="SUPFAM" id="SSF52047">
    <property type="entry name" value="RNI-like"/>
    <property type="match status" value="1"/>
</dbReference>
<sequence length="292" mass="33016">MLDLYDVISSTASLPNIETIDAHINKYMSRSLFFASPPASPVTLSSKLRSLSLAISYFDSTTHLLYTEFPVLTKLSLQSYKPESPKATRTLTRTISLRCKFLRDISIISDAYDSTENEHDVPPDGRVSLTDIQSLFHCRSVVRFSIYHACPLQLSNDDIKNILRNWDTLTELVLNPSPTYFLPSDVYHPYSDWKTLAIIAEHGGHLERLDLYLNSFAEVPPCASMSSFPKLIQLKIGMSELPSKTKEAARFLSQLLTLQCRVHCAFMSPDRAGWGALSELLESFIRARMEEQ</sequence>
<dbReference type="InParanoid" id="A0A2H3CRY4"/>
<protein>
    <recommendedName>
        <fullName evidence="3">F-box domain-containing protein</fullName>
    </recommendedName>
</protein>
<name>A0A2H3CRY4_ARMGA</name>
<accession>A0A2H3CRY4</accession>
<evidence type="ECO:0008006" key="3">
    <source>
        <dbReference type="Google" id="ProtNLM"/>
    </source>
</evidence>
<dbReference type="OrthoDB" id="2982967at2759"/>
<evidence type="ECO:0000313" key="1">
    <source>
        <dbReference type="EMBL" id="PBK84174.1"/>
    </source>
</evidence>